<protein>
    <submittedName>
        <fullName evidence="1">Uncharacterized protein</fullName>
    </submittedName>
</protein>
<dbReference type="OMA" id="YYEMIKS"/>
<reference evidence="1 2" key="1">
    <citation type="submission" date="2012-10" db="EMBL/GenBank/DDBJ databases">
        <authorList>
            <person name="Zafar N."/>
            <person name="Inman J."/>
            <person name="Hall N."/>
            <person name="Lorenzi H."/>
            <person name="Caler E."/>
        </authorList>
    </citation>
    <scope>NUCLEOTIDE SEQUENCE [LARGE SCALE GENOMIC DNA]</scope>
    <source>
        <strain evidence="1 2">IP1</strain>
    </source>
</reference>
<dbReference type="OrthoDB" id="30224at2759"/>
<dbReference type="KEGG" id="eiv:EIN_424930"/>
<dbReference type="Proteomes" id="UP000014680">
    <property type="component" value="Unassembled WGS sequence"/>
</dbReference>
<sequence>MNVSKMFLPLANKVNESISTCVENACCENSTCALLTTDIAGVKDAMNEIVNITENLVSTEYEGYDNVSGPIKEKLSELTEKEKLLVPSIPAKELVDILIVINTDVTALVVIATISPYLRIFHEKDQTLDMMKTIKSGGGDLKTIQDVCAAASEVSAMLKMLDDLSEDQKCVVETARLELEKTIDKAITTLNSSLKNSSDLIPALTPVDTMLHTVTDIIALIQKEVEKGVEEYVDSQKNFIKKCAEKAQSIDHVII</sequence>
<dbReference type="VEuPathDB" id="AmoebaDB:EIN_424930"/>
<dbReference type="RefSeq" id="XP_004256542.1">
    <property type="nucleotide sequence ID" value="XM_004256494.1"/>
</dbReference>
<accession>A0A0A1U9B8</accession>
<evidence type="ECO:0000313" key="2">
    <source>
        <dbReference type="Proteomes" id="UP000014680"/>
    </source>
</evidence>
<keyword evidence="2" id="KW-1185">Reference proteome</keyword>
<dbReference type="GeneID" id="14888781"/>
<dbReference type="AlphaFoldDB" id="A0A0A1U9B8"/>
<organism evidence="1 2">
    <name type="scientific">Entamoeba invadens IP1</name>
    <dbReference type="NCBI Taxonomy" id="370355"/>
    <lineage>
        <taxon>Eukaryota</taxon>
        <taxon>Amoebozoa</taxon>
        <taxon>Evosea</taxon>
        <taxon>Archamoebae</taxon>
        <taxon>Mastigamoebida</taxon>
        <taxon>Entamoebidae</taxon>
        <taxon>Entamoeba</taxon>
    </lineage>
</organism>
<proteinExistence type="predicted"/>
<evidence type="ECO:0000313" key="1">
    <source>
        <dbReference type="EMBL" id="ELP89771.1"/>
    </source>
</evidence>
<gene>
    <name evidence="1" type="ORF">EIN_424930</name>
</gene>
<name>A0A0A1U9B8_ENTIV</name>
<dbReference type="EMBL" id="KB206573">
    <property type="protein sequence ID" value="ELP89771.1"/>
    <property type="molecule type" value="Genomic_DNA"/>
</dbReference>